<dbReference type="AlphaFoldDB" id="A0A426Z9B6"/>
<evidence type="ECO:0000313" key="2">
    <source>
        <dbReference type="Proteomes" id="UP000287651"/>
    </source>
</evidence>
<evidence type="ECO:0000313" key="1">
    <source>
        <dbReference type="EMBL" id="RRT60551.1"/>
    </source>
</evidence>
<dbReference type="Proteomes" id="UP000287651">
    <property type="component" value="Unassembled WGS sequence"/>
</dbReference>
<name>A0A426Z9B6_ENSVE</name>
<proteinExistence type="predicted"/>
<organism evidence="1 2">
    <name type="scientific">Ensete ventricosum</name>
    <name type="common">Abyssinian banana</name>
    <name type="synonym">Musa ensete</name>
    <dbReference type="NCBI Taxonomy" id="4639"/>
    <lineage>
        <taxon>Eukaryota</taxon>
        <taxon>Viridiplantae</taxon>
        <taxon>Streptophyta</taxon>
        <taxon>Embryophyta</taxon>
        <taxon>Tracheophyta</taxon>
        <taxon>Spermatophyta</taxon>
        <taxon>Magnoliopsida</taxon>
        <taxon>Liliopsida</taxon>
        <taxon>Zingiberales</taxon>
        <taxon>Musaceae</taxon>
        <taxon>Ensete</taxon>
    </lineage>
</organism>
<protein>
    <submittedName>
        <fullName evidence="1">Uncharacterized protein</fullName>
    </submittedName>
</protein>
<accession>A0A426Z9B6</accession>
<reference evidence="1 2" key="1">
    <citation type="journal article" date="2014" name="Agronomy (Basel)">
        <title>A Draft Genome Sequence for Ensete ventricosum, the Drought-Tolerant Tree Against Hunger.</title>
        <authorList>
            <person name="Harrison J."/>
            <person name="Moore K.A."/>
            <person name="Paszkiewicz K."/>
            <person name="Jones T."/>
            <person name="Grant M."/>
            <person name="Ambacheew D."/>
            <person name="Muzemil S."/>
            <person name="Studholme D.J."/>
        </authorList>
    </citation>
    <scope>NUCLEOTIDE SEQUENCE [LARGE SCALE GENOMIC DNA]</scope>
</reference>
<gene>
    <name evidence="1" type="ORF">B296_00029719</name>
</gene>
<sequence length="219" mass="25261">MIEWGKQEVRMERPRREVRRLRKGRRRMEVVLRHHHDEAYMDRVISTSRGGERTPPREYANRTPMVHKRAQESPRQLHPFFPYHAPLSHIMCIDNIDDHVNNWEDGQVSSGLGIRGRGVQTLHHLTPPQCAINTEWCATPTPHIAAPVGLPYDSTSLEGQERTTDPGAERDKLIDNPTDVWVLTTKRRLQPRLEIQIPTDVDELVYTTENKSGDTSARS</sequence>
<comment type="caution">
    <text evidence="1">The sequence shown here is derived from an EMBL/GenBank/DDBJ whole genome shotgun (WGS) entry which is preliminary data.</text>
</comment>
<dbReference type="EMBL" id="AMZH03007735">
    <property type="protein sequence ID" value="RRT60551.1"/>
    <property type="molecule type" value="Genomic_DNA"/>
</dbReference>